<reference evidence="6" key="1">
    <citation type="journal article" date="2019" name="Int. J. Syst. Evol. Microbiol.">
        <title>The Global Catalogue of Microorganisms (GCM) 10K type strain sequencing project: providing services to taxonomists for standard genome sequencing and annotation.</title>
        <authorList>
            <consortium name="The Broad Institute Genomics Platform"/>
            <consortium name="The Broad Institute Genome Sequencing Center for Infectious Disease"/>
            <person name="Wu L."/>
            <person name="Ma J."/>
        </authorList>
    </citation>
    <scope>NUCLEOTIDE SEQUENCE [LARGE SCALE GENOMIC DNA]</scope>
    <source>
        <strain evidence="6">CCUG 30340</strain>
    </source>
</reference>
<keyword evidence="3" id="KW-0732">Signal</keyword>
<evidence type="ECO:0000313" key="5">
    <source>
        <dbReference type="EMBL" id="MFC4822164.1"/>
    </source>
</evidence>
<evidence type="ECO:0000256" key="1">
    <source>
        <dbReference type="SAM" id="MobiDB-lite"/>
    </source>
</evidence>
<gene>
    <name evidence="5" type="ORF">ACFO6Q_17695</name>
</gene>
<comment type="caution">
    <text evidence="5">The sequence shown here is derived from an EMBL/GenBank/DDBJ whole genome shotgun (WGS) entry which is preliminary data.</text>
</comment>
<feature type="chain" id="PRO_5046006449" evidence="3">
    <location>
        <begin position="18"/>
        <end position="563"/>
    </location>
</feature>
<sequence>MALIAMTLAFACVSAFADTPAVRAWLDRDTIQVGETVTLNVEAQAGVGTQPDFSALKQDFNLLGTQSSQQISIVNGVSQSKTLWAVGLEPKHEGRVEIPSFAVGKATTAPLQLTVLAQQARAQGKAGDDVFLETSAEPLAPYVQQQVRYTVKLYYAFDLTDGNLNEPQADGVAVQRLGQDKSYIATIGARRYHVVERHYALTPERSGIVEVPALLFRGNALDAGDPTGFFSRGRAVGARSEAVQLNVKPRPAEWTDPTWLPAASLLLKDEGELPGEVRVGDPVTRTIRLQAQGLGYEQLPELALSAPAGAEIYPDKTDTRTRDDGEWLYGERVRKFAFVPNRPGTLTVPGLKVRWWNTAQDRAETAELPPRTITVLPAAAGAPSSAPAAGQVPAAPERATPAPAAAPGPALPSRQASTWPWRMLSALGFGLWLLTLALWWWSRRRASPTTAAPVPSNDASAQRAQFLRSCSLGEFAGAERALIAWARRERPDVRNLGELASRLEPGAQREALADLQRVRYAGGSTQGLAMRLQTAFKSGLAWADRPVRRPREVALPALYPERE</sequence>
<evidence type="ECO:0000259" key="4">
    <source>
        <dbReference type="Pfam" id="PF25607"/>
    </source>
</evidence>
<evidence type="ECO:0000256" key="3">
    <source>
        <dbReference type="SAM" id="SignalP"/>
    </source>
</evidence>
<keyword evidence="2" id="KW-0472">Membrane</keyword>
<dbReference type="InterPro" id="IPR057699">
    <property type="entry name" value="DUF7939"/>
</dbReference>
<dbReference type="Pfam" id="PF25607">
    <property type="entry name" value="DUF7939"/>
    <property type="match status" value="1"/>
</dbReference>
<dbReference type="RefSeq" id="WP_380022476.1">
    <property type="nucleotide sequence ID" value="NZ_JBHSHD010000015.1"/>
</dbReference>
<feature type="domain" description="DUF7939" evidence="4">
    <location>
        <begin position="461"/>
        <end position="527"/>
    </location>
</feature>
<accession>A0ABV9QZU7</accession>
<dbReference type="InterPro" id="IPR025738">
    <property type="entry name" value="BatD"/>
</dbReference>
<dbReference type="EMBL" id="JBHSHD010000015">
    <property type="protein sequence ID" value="MFC4822164.1"/>
    <property type="molecule type" value="Genomic_DNA"/>
</dbReference>
<protein>
    <submittedName>
        <fullName evidence="5">BatD family protein</fullName>
    </submittedName>
</protein>
<feature type="transmembrane region" description="Helical" evidence="2">
    <location>
        <begin position="419"/>
        <end position="441"/>
    </location>
</feature>
<keyword evidence="2" id="KW-1133">Transmembrane helix</keyword>
<dbReference type="Pfam" id="PF13584">
    <property type="entry name" value="BatD"/>
    <property type="match status" value="1"/>
</dbReference>
<keyword evidence="2" id="KW-0812">Transmembrane</keyword>
<feature type="compositionally biased region" description="Low complexity" evidence="1">
    <location>
        <begin position="380"/>
        <end position="403"/>
    </location>
</feature>
<keyword evidence="6" id="KW-1185">Reference proteome</keyword>
<proteinExistence type="predicted"/>
<dbReference type="Proteomes" id="UP001595886">
    <property type="component" value="Unassembled WGS sequence"/>
</dbReference>
<organism evidence="5 6">
    <name type="scientific">Dokdonella ginsengisoli</name>
    <dbReference type="NCBI Taxonomy" id="363846"/>
    <lineage>
        <taxon>Bacteria</taxon>
        <taxon>Pseudomonadati</taxon>
        <taxon>Pseudomonadota</taxon>
        <taxon>Gammaproteobacteria</taxon>
        <taxon>Lysobacterales</taxon>
        <taxon>Rhodanobacteraceae</taxon>
        <taxon>Dokdonella</taxon>
    </lineage>
</organism>
<feature type="signal peptide" evidence="3">
    <location>
        <begin position="1"/>
        <end position="17"/>
    </location>
</feature>
<feature type="region of interest" description="Disordered" evidence="1">
    <location>
        <begin position="380"/>
        <end position="412"/>
    </location>
</feature>
<dbReference type="PANTHER" id="PTHR40940:SF1">
    <property type="entry name" value="PROTEIN BATD"/>
    <property type="match status" value="1"/>
</dbReference>
<evidence type="ECO:0000256" key="2">
    <source>
        <dbReference type="SAM" id="Phobius"/>
    </source>
</evidence>
<dbReference type="PANTHER" id="PTHR40940">
    <property type="entry name" value="PROTEIN BATD-RELATED"/>
    <property type="match status" value="1"/>
</dbReference>
<name>A0ABV9QZU7_9GAMM</name>
<evidence type="ECO:0000313" key="6">
    <source>
        <dbReference type="Proteomes" id="UP001595886"/>
    </source>
</evidence>